<proteinExistence type="inferred from homology"/>
<reference evidence="8" key="1">
    <citation type="submission" date="2007-07" db="EMBL/GenBank/DDBJ databases">
        <title>PCAP assembly of the Caenorhabditis remanei genome.</title>
        <authorList>
            <consortium name="The Caenorhabditis remanei Sequencing Consortium"/>
            <person name="Wilson R.K."/>
        </authorList>
    </citation>
    <scope>NUCLEOTIDE SEQUENCE [LARGE SCALE GENOMIC DNA]</scope>
    <source>
        <strain evidence="8">PB4641</strain>
    </source>
</reference>
<keyword evidence="9" id="KW-1185">Reference proteome</keyword>
<dbReference type="PANTHER" id="PTHR31627:SF41">
    <property type="entry name" value="SERPENTINE RECEPTOR CLASS GAMMA"/>
    <property type="match status" value="1"/>
</dbReference>
<comment type="similarity">
    <text evidence="2 6">Belongs to the nematode receptor-like protein srg family.</text>
</comment>
<evidence type="ECO:0000256" key="4">
    <source>
        <dbReference type="ARBA" id="ARBA00022989"/>
    </source>
</evidence>
<dbReference type="AlphaFoldDB" id="E3M851"/>
<evidence type="ECO:0000256" key="7">
    <source>
        <dbReference type="SAM" id="MobiDB-lite"/>
    </source>
</evidence>
<feature type="transmembrane region" description="Helical" evidence="6">
    <location>
        <begin position="200"/>
        <end position="220"/>
    </location>
</feature>
<dbReference type="Pfam" id="PF02118">
    <property type="entry name" value="Srg"/>
    <property type="match status" value="1"/>
</dbReference>
<evidence type="ECO:0000256" key="6">
    <source>
        <dbReference type="RuleBase" id="RU280813"/>
    </source>
</evidence>
<dbReference type="HOGENOM" id="CLU_061253_0_0_1"/>
<evidence type="ECO:0000256" key="5">
    <source>
        <dbReference type="ARBA" id="ARBA00023136"/>
    </source>
</evidence>
<accession>E3M851</accession>
<feature type="region of interest" description="Disordered" evidence="7">
    <location>
        <begin position="1"/>
        <end position="22"/>
    </location>
</feature>
<name>E3M851_CAERE</name>
<dbReference type="InParanoid" id="E3M851"/>
<dbReference type="GO" id="GO:0016020">
    <property type="term" value="C:membrane"/>
    <property type="evidence" value="ECO:0007669"/>
    <property type="project" value="UniProtKB-SubCell"/>
</dbReference>
<dbReference type="InterPro" id="IPR051119">
    <property type="entry name" value="Nematode_SR-like"/>
</dbReference>
<feature type="transmembrane region" description="Helical" evidence="6">
    <location>
        <begin position="27"/>
        <end position="52"/>
    </location>
</feature>
<keyword evidence="5 6" id="KW-0472">Membrane</keyword>
<dbReference type="OrthoDB" id="5866624at2759"/>
<feature type="transmembrane region" description="Helical" evidence="6">
    <location>
        <begin position="273"/>
        <end position="300"/>
    </location>
</feature>
<dbReference type="Proteomes" id="UP000008281">
    <property type="component" value="Unassembled WGS sequence"/>
</dbReference>
<evidence type="ECO:0000256" key="2">
    <source>
        <dbReference type="ARBA" id="ARBA00005692"/>
    </source>
</evidence>
<evidence type="ECO:0000256" key="3">
    <source>
        <dbReference type="ARBA" id="ARBA00022692"/>
    </source>
</evidence>
<organism evidence="9">
    <name type="scientific">Caenorhabditis remanei</name>
    <name type="common">Caenorhabditis vulgaris</name>
    <dbReference type="NCBI Taxonomy" id="31234"/>
    <lineage>
        <taxon>Eukaryota</taxon>
        <taxon>Metazoa</taxon>
        <taxon>Ecdysozoa</taxon>
        <taxon>Nematoda</taxon>
        <taxon>Chromadorea</taxon>
        <taxon>Rhabditida</taxon>
        <taxon>Rhabditina</taxon>
        <taxon>Rhabditomorpha</taxon>
        <taxon>Rhabditoidea</taxon>
        <taxon>Rhabditidae</taxon>
        <taxon>Peloderinae</taxon>
        <taxon>Caenorhabditis</taxon>
    </lineage>
</organism>
<dbReference type="PANTHER" id="PTHR31627">
    <property type="entry name" value="SERPENTINE RECEPTOR CLASS GAMMA-RELATED"/>
    <property type="match status" value="1"/>
</dbReference>
<evidence type="ECO:0000313" key="9">
    <source>
        <dbReference type="Proteomes" id="UP000008281"/>
    </source>
</evidence>
<dbReference type="PRINTS" id="PR00698">
    <property type="entry name" value="TMPROTEINSRG"/>
</dbReference>
<feature type="transmembrane region" description="Helical" evidence="6">
    <location>
        <begin position="64"/>
        <end position="82"/>
    </location>
</feature>
<protein>
    <recommendedName>
        <fullName evidence="6">Serpentine receptor class gamma</fullName>
    </recommendedName>
</protein>
<feature type="compositionally biased region" description="Polar residues" evidence="7">
    <location>
        <begin position="1"/>
        <end position="13"/>
    </location>
</feature>
<keyword evidence="3 6" id="KW-0812">Transmembrane</keyword>
<sequence>MADTNSANDALRNSASCDSGDSDASQYIKFCIQLAYILPFGYLYSSFLITIIRKKKDRELFGDSFFTLHLVDGIVSLLFLLLDISFYRLTSYIRPICEFFLPLLKDPAYYLTPYWSVYVYVQLAKMLSTLVMNINRYTSVSYPIQHKSIWMQHCFKSVLAIFLIPIIFTWPVAIARTSFLPLNGQSVIVYEHYFSWARTTYGRLLISTVTLVFIIFSSIVTSTKLRKMGKHMKHVEFSMTVATLFTSAGFIVLLIVQFFYLNTKLDTLTTWTWTRILIVGGQQAGNDFYMLSGPVVLLILDKNIRKSTFQWKRGKIDSQTNAKVSVQSAQLVTITN</sequence>
<evidence type="ECO:0000256" key="1">
    <source>
        <dbReference type="ARBA" id="ARBA00004141"/>
    </source>
</evidence>
<comment type="subcellular location">
    <subcellularLocation>
        <location evidence="1">Membrane</location>
        <topology evidence="1">Multi-pass membrane protein</topology>
    </subcellularLocation>
</comment>
<dbReference type="InterPro" id="IPR000609">
    <property type="entry name" value="7TM_GPCR_serpentine_rcpt_Srg"/>
</dbReference>
<gene>
    <name evidence="8" type="ORF">CRE_13312</name>
</gene>
<feature type="transmembrane region" description="Helical" evidence="6">
    <location>
        <begin position="158"/>
        <end position="180"/>
    </location>
</feature>
<dbReference type="GO" id="GO:0004888">
    <property type="term" value="F:transmembrane signaling receptor activity"/>
    <property type="evidence" value="ECO:0007669"/>
    <property type="project" value="InterPro"/>
</dbReference>
<keyword evidence="4 6" id="KW-1133">Transmembrane helix</keyword>
<feature type="transmembrane region" description="Helical" evidence="6">
    <location>
        <begin position="241"/>
        <end position="261"/>
    </location>
</feature>
<dbReference type="GO" id="GO:0007606">
    <property type="term" value="P:sensory perception of chemical stimulus"/>
    <property type="evidence" value="ECO:0007669"/>
    <property type="project" value="UniProtKB-UniRule"/>
</dbReference>
<evidence type="ECO:0000313" key="8">
    <source>
        <dbReference type="EMBL" id="EFO94363.1"/>
    </source>
</evidence>
<dbReference type="Gene3D" id="1.20.1070.10">
    <property type="entry name" value="Rhodopsin 7-helix transmembrane proteins"/>
    <property type="match status" value="1"/>
</dbReference>
<dbReference type="EMBL" id="DS268428">
    <property type="protein sequence ID" value="EFO94363.1"/>
    <property type="molecule type" value="Genomic_DNA"/>
</dbReference>
<feature type="transmembrane region" description="Helical" evidence="6">
    <location>
        <begin position="117"/>
        <end position="137"/>
    </location>
</feature>